<comment type="caution">
    <text evidence="2">The sequence shown here is derived from an EMBL/GenBank/DDBJ whole genome shotgun (WGS) entry which is preliminary data.</text>
</comment>
<reference evidence="2" key="1">
    <citation type="submission" date="2021-01" db="EMBL/GenBank/DDBJ databases">
        <authorList>
            <person name="Lovell J.T."/>
            <person name="Bentley N."/>
            <person name="Bhattarai G."/>
            <person name="Jenkins J.W."/>
            <person name="Sreedasyam A."/>
            <person name="Alarcon Y."/>
            <person name="Bock C."/>
            <person name="Boston L."/>
            <person name="Carlson J."/>
            <person name="Cervantes K."/>
            <person name="Clermont K."/>
            <person name="Krom N."/>
            <person name="Kubenka K."/>
            <person name="Mamidi S."/>
            <person name="Mattison C."/>
            <person name="Monteros M."/>
            <person name="Pisani C."/>
            <person name="Plott C."/>
            <person name="Rajasekar S."/>
            <person name="Rhein H.S."/>
            <person name="Rohla C."/>
            <person name="Song M."/>
            <person name="Hilaire R.S."/>
            <person name="Shu S."/>
            <person name="Wells L."/>
            <person name="Wang X."/>
            <person name="Webber J."/>
            <person name="Heerema R.J."/>
            <person name="Klein P."/>
            <person name="Conner P."/>
            <person name="Grauke L."/>
            <person name="Grimwood J."/>
            <person name="Schmutz J."/>
            <person name="Randall J.J."/>
        </authorList>
    </citation>
    <scope>NUCLEOTIDE SEQUENCE</scope>
    <source>
        <tissue evidence="2">Leaf</tissue>
    </source>
</reference>
<organism evidence="2 3">
    <name type="scientific">Carya illinoinensis</name>
    <name type="common">Pecan</name>
    <dbReference type="NCBI Taxonomy" id="32201"/>
    <lineage>
        <taxon>Eukaryota</taxon>
        <taxon>Viridiplantae</taxon>
        <taxon>Streptophyta</taxon>
        <taxon>Embryophyta</taxon>
        <taxon>Tracheophyta</taxon>
        <taxon>Spermatophyta</taxon>
        <taxon>Magnoliopsida</taxon>
        <taxon>eudicotyledons</taxon>
        <taxon>Gunneridae</taxon>
        <taxon>Pentapetalae</taxon>
        <taxon>rosids</taxon>
        <taxon>fabids</taxon>
        <taxon>Fagales</taxon>
        <taxon>Juglandaceae</taxon>
        <taxon>Carya</taxon>
    </lineage>
</organism>
<feature type="region of interest" description="Disordered" evidence="1">
    <location>
        <begin position="74"/>
        <end position="93"/>
    </location>
</feature>
<proteinExistence type="predicted"/>
<sequence length="125" mass="14081">MSIILAKENNASTCVEPAVPVLDALTVPEYTVEEVDQVGPNLHYQVEQAVIEHINSAIHDDAGHKVLSLNPKEVHSENELERDKIKTDMQKDYNRDSEIPSMIVGNFQKRSSTRVVIRPSNLIYD</sequence>
<evidence type="ECO:0000256" key="1">
    <source>
        <dbReference type="SAM" id="MobiDB-lite"/>
    </source>
</evidence>
<dbReference type="EMBL" id="CM031837">
    <property type="protein sequence ID" value="KAG6680810.1"/>
    <property type="molecule type" value="Genomic_DNA"/>
</dbReference>
<evidence type="ECO:0000313" key="2">
    <source>
        <dbReference type="EMBL" id="KAG6680810.1"/>
    </source>
</evidence>
<evidence type="ECO:0000313" key="3">
    <source>
        <dbReference type="Proteomes" id="UP000811246"/>
    </source>
</evidence>
<gene>
    <name evidence="2" type="ORF">I3842_13G061300</name>
</gene>
<dbReference type="AlphaFoldDB" id="A0A922AHP8"/>
<protein>
    <submittedName>
        <fullName evidence="2">Uncharacterized protein</fullName>
    </submittedName>
</protein>
<name>A0A922AHP8_CARIL</name>
<dbReference type="Proteomes" id="UP000811246">
    <property type="component" value="Chromosome 13"/>
</dbReference>
<accession>A0A922AHP8</accession>